<evidence type="ECO:0000313" key="2">
    <source>
        <dbReference type="EMBL" id="KAK4500265.1"/>
    </source>
</evidence>
<evidence type="ECO:0000259" key="1">
    <source>
        <dbReference type="Pfam" id="PF14832"/>
    </source>
</evidence>
<name>A0ABR0EGJ9_ZASCE</name>
<feature type="domain" description="Tautomerase cis-CaaD-like" evidence="1">
    <location>
        <begin position="1"/>
        <end position="137"/>
    </location>
</feature>
<comment type="caution">
    <text evidence="2">The sequence shown here is derived from an EMBL/GenBank/DDBJ whole genome shotgun (WGS) entry which is preliminary data.</text>
</comment>
<reference evidence="2 3" key="1">
    <citation type="journal article" date="2023" name="G3 (Bethesda)">
        <title>A chromosome-level genome assembly of Zasmidium syzygii isolated from banana leaves.</title>
        <authorList>
            <person name="van Westerhoven A.C."/>
            <person name="Mehrabi R."/>
            <person name="Talebi R."/>
            <person name="Steentjes M.B.F."/>
            <person name="Corcolon B."/>
            <person name="Chong P.A."/>
            <person name="Kema G.H.J."/>
            <person name="Seidl M.F."/>
        </authorList>
    </citation>
    <scope>NUCLEOTIDE SEQUENCE [LARGE SCALE GENOMIC DNA]</scope>
    <source>
        <strain evidence="2 3">P124</strain>
    </source>
</reference>
<gene>
    <name evidence="2" type="ORF">PRZ48_008454</name>
</gene>
<dbReference type="InterPro" id="IPR028116">
    <property type="entry name" value="Cis-CaaD-like"/>
</dbReference>
<protein>
    <recommendedName>
        <fullName evidence="1">Tautomerase cis-CaaD-like domain-containing protein</fullName>
    </recommendedName>
</protein>
<dbReference type="InterPro" id="IPR014347">
    <property type="entry name" value="Tautomerase/MIF_sf"/>
</dbReference>
<organism evidence="2 3">
    <name type="scientific">Zasmidium cellare</name>
    <name type="common">Wine cellar mold</name>
    <name type="synonym">Racodium cellare</name>
    <dbReference type="NCBI Taxonomy" id="395010"/>
    <lineage>
        <taxon>Eukaryota</taxon>
        <taxon>Fungi</taxon>
        <taxon>Dikarya</taxon>
        <taxon>Ascomycota</taxon>
        <taxon>Pezizomycotina</taxon>
        <taxon>Dothideomycetes</taxon>
        <taxon>Dothideomycetidae</taxon>
        <taxon>Mycosphaerellales</taxon>
        <taxon>Mycosphaerellaceae</taxon>
        <taxon>Zasmidium</taxon>
    </lineage>
</organism>
<proteinExistence type="predicted"/>
<sequence length="194" mass="21345">MPFWTIYHTDTAFTTSTDRDALAASITGSYDTIPAFYVVVAFVPLDGSHFYRSGKQMSTLDKPFVRLVVHHLARQSTDLVDGREAGFARGRLLVDRAIEAHVVDKGYLWEYTIAEEDRNLWKIDGFMPPPFGSEAMKASAMPFGSASASSSTVNVSKVGRFNRILCEAMALGNLLSSKRLQVPPLLGNPTLKAL</sequence>
<keyword evidence="3" id="KW-1185">Reference proteome</keyword>
<accession>A0ABR0EGJ9</accession>
<dbReference type="Gene3D" id="3.30.429.10">
    <property type="entry name" value="Macrophage Migration Inhibitory Factor"/>
    <property type="match status" value="1"/>
</dbReference>
<dbReference type="Pfam" id="PF14832">
    <property type="entry name" value="Tautomerase_3"/>
    <property type="match status" value="1"/>
</dbReference>
<dbReference type="Proteomes" id="UP001305779">
    <property type="component" value="Unassembled WGS sequence"/>
</dbReference>
<dbReference type="EMBL" id="JAXOVC010000006">
    <property type="protein sequence ID" value="KAK4500265.1"/>
    <property type="molecule type" value="Genomic_DNA"/>
</dbReference>
<evidence type="ECO:0000313" key="3">
    <source>
        <dbReference type="Proteomes" id="UP001305779"/>
    </source>
</evidence>